<reference evidence="7 8" key="1">
    <citation type="submission" date="2016-11" db="EMBL/GenBank/DDBJ databases">
        <authorList>
            <person name="Jaros S."/>
            <person name="Januszkiewicz K."/>
            <person name="Wedrychowicz H."/>
        </authorList>
    </citation>
    <scope>NUCLEOTIDE SEQUENCE [LARGE SCALE GENOMIC DNA]</scope>
    <source>
        <strain evidence="7 8">DSM 26991</strain>
    </source>
</reference>
<gene>
    <name evidence="7" type="ORF">SAMN05444405_102287</name>
</gene>
<dbReference type="GO" id="GO:0004553">
    <property type="term" value="F:hydrolase activity, hydrolyzing O-glycosyl compounds"/>
    <property type="evidence" value="ECO:0007669"/>
    <property type="project" value="InterPro"/>
</dbReference>
<evidence type="ECO:0000256" key="3">
    <source>
        <dbReference type="ARBA" id="ARBA00023295"/>
    </source>
</evidence>
<dbReference type="SUPFAM" id="SSF49899">
    <property type="entry name" value="Concanavalin A-like lectins/glucanases"/>
    <property type="match status" value="1"/>
</dbReference>
<evidence type="ECO:0000256" key="5">
    <source>
        <dbReference type="PIRSR" id="PIRSR606710-2"/>
    </source>
</evidence>
<feature type="chain" id="PRO_5013200239" evidence="6">
    <location>
        <begin position="22"/>
        <end position="1175"/>
    </location>
</feature>
<keyword evidence="3" id="KW-0326">Glycosidase</keyword>
<dbReference type="CDD" id="cd09002">
    <property type="entry name" value="GH43_XYL-like"/>
    <property type="match status" value="1"/>
</dbReference>
<dbReference type="AlphaFoldDB" id="A0A1M4VFX2"/>
<feature type="active site" description="Proton donor" evidence="4">
    <location>
        <position position="864"/>
    </location>
</feature>
<feature type="signal peptide" evidence="6">
    <location>
        <begin position="1"/>
        <end position="21"/>
    </location>
</feature>
<name>A0A1M4VFX2_9BACE</name>
<protein>
    <submittedName>
        <fullName evidence="7">Beta-xylosidase</fullName>
    </submittedName>
</protein>
<dbReference type="CDD" id="cd08983">
    <property type="entry name" value="GH43_Bt3655-like"/>
    <property type="match status" value="1"/>
</dbReference>
<dbReference type="InterPro" id="IPR051795">
    <property type="entry name" value="Glycosyl_Hydrlase_43"/>
</dbReference>
<dbReference type="STRING" id="1297750.SAMN05444405_102287"/>
<evidence type="ECO:0000256" key="6">
    <source>
        <dbReference type="SAM" id="SignalP"/>
    </source>
</evidence>
<dbReference type="OrthoDB" id="9763933at2"/>
<dbReference type="PANTHER" id="PTHR42812">
    <property type="entry name" value="BETA-XYLOSIDASE"/>
    <property type="match status" value="1"/>
</dbReference>
<dbReference type="InterPro" id="IPR006710">
    <property type="entry name" value="Glyco_hydro_43"/>
</dbReference>
<dbReference type="GO" id="GO:0005975">
    <property type="term" value="P:carbohydrate metabolic process"/>
    <property type="evidence" value="ECO:0007669"/>
    <property type="project" value="InterPro"/>
</dbReference>
<dbReference type="InterPro" id="IPR023296">
    <property type="entry name" value="Glyco_hydro_beta-prop_sf"/>
</dbReference>
<dbReference type="Proteomes" id="UP000184509">
    <property type="component" value="Unassembled WGS sequence"/>
</dbReference>
<feature type="active site" description="Proton acceptor" evidence="4">
    <location>
        <position position="712"/>
    </location>
</feature>
<keyword evidence="6" id="KW-0732">Signal</keyword>
<comment type="similarity">
    <text evidence="1">Belongs to the glycosyl hydrolase 43 family.</text>
</comment>
<dbReference type="Gene3D" id="2.60.120.200">
    <property type="match status" value="1"/>
</dbReference>
<accession>A0A1M4VFX2</accession>
<dbReference type="EMBL" id="FQTV01000002">
    <property type="protein sequence ID" value="SHE67879.1"/>
    <property type="molecule type" value="Genomic_DNA"/>
</dbReference>
<dbReference type="Pfam" id="PF04616">
    <property type="entry name" value="Glyco_hydro_43"/>
    <property type="match status" value="2"/>
</dbReference>
<dbReference type="SUPFAM" id="SSF75005">
    <property type="entry name" value="Arabinanase/levansucrase/invertase"/>
    <property type="match status" value="3"/>
</dbReference>
<dbReference type="InterPro" id="IPR013320">
    <property type="entry name" value="ConA-like_dom_sf"/>
</dbReference>
<organism evidence="7 8">
    <name type="scientific">Bacteroides luti</name>
    <dbReference type="NCBI Taxonomy" id="1297750"/>
    <lineage>
        <taxon>Bacteria</taxon>
        <taxon>Pseudomonadati</taxon>
        <taxon>Bacteroidota</taxon>
        <taxon>Bacteroidia</taxon>
        <taxon>Bacteroidales</taxon>
        <taxon>Bacteroidaceae</taxon>
        <taxon>Bacteroides</taxon>
    </lineage>
</organism>
<evidence type="ECO:0000256" key="2">
    <source>
        <dbReference type="ARBA" id="ARBA00022801"/>
    </source>
</evidence>
<keyword evidence="2" id="KW-0378">Hydrolase</keyword>
<sequence>MNIKRTLLLLALSLSLSLSFAQNLQKGDYGYLYCHMADNGEWTAYALSRDGIHYHDLLDGNAVMDPAVTSPIEGGARDAYICRKSDDDKGYLMVTTDMCNRISKCWWNYGINLMKSDDLIHWTTTTFDFRKGPEIFCDPESPDPVTKSGAAWDWKKINRVWAPQVFWDPSYKWKDGTKGGYFVYYSIWSTNEDDGYDRMVYSYADRSFTKLTKPRVLFDWGYATIDADINYLESDHKYHMLIKKEGGHPGIFHTKAKSLLGPWPEPDEGDFVNFEGNKKCEGASAFQLIGDDEWRVAYVQYSDRPHKYRICKADKYLKKYYDTEDIQGVKHPQHGSFMRLAKEEYDRLEAWGNRNHQTSIINHNPVINGLYGDPYIMWSEKNQKYYIYPTTDGFRGWDTRDMNCFSSTDLQNWKSEGKIIESGKNTASFAEHNFWAPTCIEKKIVTKKKVGKKTVEDVSYKYYFYYSADKQIAVAVADDPAGPFITIDTPVVGVERPLGFKRGQNIDPDVFHDPVSGKYYLYWGNYYMVGAELSDDMLSIKPETMFTLIDSNEFYSEGTHVFYRDGKYYFMWSKNDVRTPDYQVRYISSDSPTKKLDPSKCKIILQKDSARGIYCTGHHSTICIPGTDEWYIVYHRFRYPDAIEKGKDAGWTREVCIDRMLFDENGEILPVRPTHVNEGRVHRVSNNIPNYSHFNLHSPFPTKVAMAGDYADPSIMRDGKDFYMTHSPMNYSPGLLIWHSTDFVNWEPIARPLIQPKDALWAPEILKHDGKFYIYYPSARKENYVIWANDIRGPWSEPILTGVKGIDPGHVVTADGTRYLYTDKGAVTKLTDDGFHADGVADTVYAGWQFPRTWKTEGRNMYLESPKIVKRGDYYYLVSAEGGTAGPATSHMAVVARSKSALGPWENSPYNPLVHTWDTNDQWWSRGHGTLIDDAESNWWFVYHAYLKDMHTLGRHTLVDPIEWTEDGWPVLGELREKGEKSNVMNAPNLSCDFTTFDVSKNEAFGVLPWQFTFWAEYTPDAIGYGKQGMTVLAKGDSIPAARLLQTTAMDSCYVVETEITSVKNATAGLLLYYKQNSFAGITFDGKLLTTYRSPPESTTIKVKQKSICLRITNRKNICLLEYSTDGKIWNQLASNVDVSSFNHNNYRSFLALRPTLISWGKGAITYKYFRYESK</sequence>
<evidence type="ECO:0000256" key="4">
    <source>
        <dbReference type="PIRSR" id="PIRSR606710-1"/>
    </source>
</evidence>
<dbReference type="Gene3D" id="2.115.10.20">
    <property type="entry name" value="Glycosyl hydrolase domain, family 43"/>
    <property type="match status" value="3"/>
</dbReference>
<evidence type="ECO:0000313" key="7">
    <source>
        <dbReference type="EMBL" id="SHE67879.1"/>
    </source>
</evidence>
<dbReference type="CDD" id="cd18828">
    <property type="entry name" value="GH43_BT3675-like"/>
    <property type="match status" value="1"/>
</dbReference>
<evidence type="ECO:0000256" key="1">
    <source>
        <dbReference type="ARBA" id="ARBA00009865"/>
    </source>
</evidence>
<dbReference type="PANTHER" id="PTHR42812:SF2">
    <property type="entry name" value="XYLOSIDASE_ARABINOSIDASE"/>
    <property type="match status" value="1"/>
</dbReference>
<proteinExistence type="inferred from homology"/>
<keyword evidence="8" id="KW-1185">Reference proteome</keyword>
<evidence type="ECO:0000313" key="8">
    <source>
        <dbReference type="Proteomes" id="UP000184509"/>
    </source>
</evidence>
<feature type="site" description="Important for catalytic activity, responsible for pKa modulation of the active site Glu and correct orientation of both the proton donor and substrate" evidence="5">
    <location>
        <position position="807"/>
    </location>
</feature>